<dbReference type="GeneID" id="25395011"/>
<dbReference type="KEGG" id="mpi:Mpet_2158"/>
<proteinExistence type="predicted"/>
<name>E1RK93_METP4</name>
<evidence type="ECO:0000313" key="2">
    <source>
        <dbReference type="Proteomes" id="UP000006565"/>
    </source>
</evidence>
<dbReference type="Proteomes" id="UP000006565">
    <property type="component" value="Chromosome"/>
</dbReference>
<sequence length="337" mass="36323" precursor="true">MNSKIISLLIISAAIFCVICPVQADAGQSEQITITASGDRSYYSDEMITFSGTNTGSDYVYLFITGPNLNENGSRPDEPGTAAGTGNVNTFSRAAVADNDTWKYKLFNATDFEPGTYTVFAVTEPNNMKDLSKGTYDSVSIAIKKPFITVQVSEPVVQRGEELVITGSASWMPHSVAIWVLGFNYWNGAENGSMVTVIPEDDGSYSYVLDGNETAKMEDGKYYVIAQHPMYNDEFNVIIEDDSSGDGVLVTGIRTDSPEENGSGFYIGGNYALRGADAAEALIEEIDSADIDDTYDKCEFEIKGQVENGQSGNNQPDKNTDNSILAAIGNLFVGISG</sequence>
<gene>
    <name evidence="1" type="ordered locus">Mpet_2158</name>
</gene>
<dbReference type="STRING" id="679926.Mpet_2158"/>
<organism evidence="1 2">
    <name type="scientific">Methanolacinia petrolearia (strain DSM 11571 / OCM 486 / SEBR 4847)</name>
    <name type="common">Methanoplanus petrolearius</name>
    <dbReference type="NCBI Taxonomy" id="679926"/>
    <lineage>
        <taxon>Archaea</taxon>
        <taxon>Methanobacteriati</taxon>
        <taxon>Methanobacteriota</taxon>
        <taxon>Stenosarchaea group</taxon>
        <taxon>Methanomicrobia</taxon>
        <taxon>Methanomicrobiales</taxon>
        <taxon>Methanomicrobiaceae</taxon>
        <taxon>Methanolacinia</taxon>
    </lineage>
</organism>
<dbReference type="EMBL" id="CP002117">
    <property type="protein sequence ID" value="ADN36906.1"/>
    <property type="molecule type" value="Genomic_DNA"/>
</dbReference>
<dbReference type="eggNOG" id="arCOG03906">
    <property type="taxonomic scope" value="Archaea"/>
</dbReference>
<dbReference type="RefSeq" id="WP_013330083.1">
    <property type="nucleotide sequence ID" value="NC_014507.1"/>
</dbReference>
<dbReference type="SUPFAM" id="SSF48726">
    <property type="entry name" value="Immunoglobulin"/>
    <property type="match status" value="1"/>
</dbReference>
<accession>E1RK93</accession>
<reference evidence="1 2" key="1">
    <citation type="journal article" date="2010" name="Stand. Genomic Sci.">
        <title>Complete genome sequence of Methanoplanus petrolearius type strain (SEBR 4847).</title>
        <authorList>
            <person name="Brambilla E."/>
            <person name="Djao O.D."/>
            <person name="Daligault H."/>
            <person name="Lapidus A."/>
            <person name="Lucas S."/>
            <person name="Hammon N."/>
            <person name="Nolan M."/>
            <person name="Tice H."/>
            <person name="Cheng J.F."/>
            <person name="Han C."/>
            <person name="Tapia R."/>
            <person name="Goodwin L."/>
            <person name="Pitluck S."/>
            <person name="Liolios K."/>
            <person name="Ivanova N."/>
            <person name="Mavromatis K."/>
            <person name="Mikhailova N."/>
            <person name="Pati A."/>
            <person name="Chen A."/>
            <person name="Palaniappan K."/>
            <person name="Land M."/>
            <person name="Hauser L."/>
            <person name="Chang Y.J."/>
            <person name="Jeffries C.D."/>
            <person name="Rohde M."/>
            <person name="Spring S."/>
            <person name="Sikorski J."/>
            <person name="Goker M."/>
            <person name="Woyke T."/>
            <person name="Bristow J."/>
            <person name="Eisen J.A."/>
            <person name="Markowitz V."/>
            <person name="Hugenholtz P."/>
            <person name="Kyrpides N.C."/>
            <person name="Klenk H.P."/>
        </authorList>
    </citation>
    <scope>NUCLEOTIDE SEQUENCE [LARGE SCALE GENOMIC DNA]</scope>
    <source>
        <strain evidence="2">DSM 11571 / OCM 486 / SEBR 4847</strain>
    </source>
</reference>
<keyword evidence="2" id="KW-1185">Reference proteome</keyword>
<protein>
    <recommendedName>
        <fullName evidence="3">DUF3821 domain-containing protein</fullName>
    </recommendedName>
</protein>
<evidence type="ECO:0008006" key="3">
    <source>
        <dbReference type="Google" id="ProtNLM"/>
    </source>
</evidence>
<evidence type="ECO:0000313" key="1">
    <source>
        <dbReference type="EMBL" id="ADN36906.1"/>
    </source>
</evidence>
<dbReference type="HOGENOM" id="CLU_048988_0_0_2"/>
<dbReference type="OrthoDB" id="118064at2157"/>
<dbReference type="AlphaFoldDB" id="E1RK93"/>
<dbReference type="InterPro" id="IPR036179">
    <property type="entry name" value="Ig-like_dom_sf"/>
</dbReference>